<keyword evidence="2" id="KW-0274">FAD</keyword>
<accession>A0AA43TS38</accession>
<dbReference type="InterPro" id="IPR036188">
    <property type="entry name" value="FAD/NAD-bd_sf"/>
</dbReference>
<dbReference type="SUPFAM" id="SSF54373">
    <property type="entry name" value="FAD-linked reductases, C-terminal domain"/>
    <property type="match status" value="1"/>
</dbReference>
<evidence type="ECO:0000313" key="7">
    <source>
        <dbReference type="Proteomes" id="UP001161017"/>
    </source>
</evidence>
<evidence type="ECO:0000256" key="2">
    <source>
        <dbReference type="ARBA" id="ARBA00022827"/>
    </source>
</evidence>
<keyword evidence="7" id="KW-1185">Reference proteome</keyword>
<feature type="compositionally biased region" description="Acidic residues" evidence="4">
    <location>
        <begin position="20"/>
        <end position="30"/>
    </location>
</feature>
<reference evidence="6" key="1">
    <citation type="journal article" date="2023" name="Genome Biol. Evol.">
        <title>First Whole Genome Sequence and Flow Cytometry Genome Size Data for the Lichen-Forming Fungus Ramalina farinacea (Ascomycota).</title>
        <authorList>
            <person name="Llewellyn T."/>
            <person name="Mian S."/>
            <person name="Hill R."/>
            <person name="Leitch I.J."/>
            <person name="Gaya E."/>
        </authorList>
    </citation>
    <scope>NUCLEOTIDE SEQUENCE</scope>
    <source>
        <strain evidence="6">LIQ254RAFAR</strain>
    </source>
</reference>
<dbReference type="InterPro" id="IPR002938">
    <property type="entry name" value="FAD-bd"/>
</dbReference>
<dbReference type="PRINTS" id="PR00420">
    <property type="entry name" value="RNGMNOXGNASE"/>
</dbReference>
<evidence type="ECO:0000256" key="3">
    <source>
        <dbReference type="ARBA" id="ARBA00023002"/>
    </source>
</evidence>
<evidence type="ECO:0000313" key="6">
    <source>
        <dbReference type="EMBL" id="MDI1485594.1"/>
    </source>
</evidence>
<evidence type="ECO:0000256" key="4">
    <source>
        <dbReference type="SAM" id="MobiDB-lite"/>
    </source>
</evidence>
<keyword evidence="3" id="KW-0560">Oxidoreductase</keyword>
<proteinExistence type="predicted"/>
<evidence type="ECO:0000256" key="1">
    <source>
        <dbReference type="ARBA" id="ARBA00022630"/>
    </source>
</evidence>
<keyword evidence="1" id="KW-0285">Flavoprotein</keyword>
<dbReference type="GO" id="GO:0016491">
    <property type="term" value="F:oxidoreductase activity"/>
    <property type="evidence" value="ECO:0007669"/>
    <property type="project" value="UniProtKB-KW"/>
</dbReference>
<dbReference type="EMBL" id="JAPUFD010000001">
    <property type="protein sequence ID" value="MDI1485594.1"/>
    <property type="molecule type" value="Genomic_DNA"/>
</dbReference>
<evidence type="ECO:0000259" key="5">
    <source>
        <dbReference type="Pfam" id="PF01494"/>
    </source>
</evidence>
<dbReference type="Pfam" id="PF01494">
    <property type="entry name" value="FAD_binding_3"/>
    <property type="match status" value="1"/>
</dbReference>
<dbReference type="SUPFAM" id="SSF51905">
    <property type="entry name" value="FAD/NAD(P)-binding domain"/>
    <property type="match status" value="1"/>
</dbReference>
<feature type="region of interest" description="Disordered" evidence="4">
    <location>
        <begin position="1"/>
        <end position="30"/>
    </location>
</feature>
<gene>
    <name evidence="6" type="ORF">OHK93_000732</name>
</gene>
<dbReference type="PANTHER" id="PTHR46720:SF3">
    <property type="entry name" value="FAD-BINDING DOMAIN-CONTAINING PROTEIN-RELATED"/>
    <property type="match status" value="1"/>
</dbReference>
<dbReference type="InterPro" id="IPR051104">
    <property type="entry name" value="FAD_monoxygenase"/>
</dbReference>
<dbReference type="GO" id="GO:0044550">
    <property type="term" value="P:secondary metabolite biosynthetic process"/>
    <property type="evidence" value="ECO:0007669"/>
    <property type="project" value="TreeGrafter"/>
</dbReference>
<dbReference type="PANTHER" id="PTHR46720">
    <property type="entry name" value="HYDROXYLASE, PUTATIVE (AFU_ORTHOLOGUE AFUA_3G01460)-RELATED"/>
    <property type="match status" value="1"/>
</dbReference>
<sequence length="402" mass="44756">MHRRWVDGFNVTEQQKDEDGAAEEGEEGEEGEEKLLYTLHVGAKGFEGCHRAHLLDALVKIIPEGTVEFGKRIDAVEEIVGGKVRMRFVDGSSAEADALIGCDGIKSRVRELLFGASNPASYPHYTNRIAFRGLIPMPAAIAAIGEYKAKRQHMHIGPNQHMLHFPVAGQTLMNFVAFLPDPNDWPDDTKMVAPAKREEVVEAFKSWGPTCQAITRLLPDDLDKWAIFDSYDHPAPFYAKDKICLAGDAAHAAAPHHGAGAGIGIEDALCLSTVLEDAMAACQKGEVGLDQAIKMAFQTFEEVRHERSQWLVQSSRRICDVYEFMDAETGTDVEKQLAEIKWRSHKIWFFDIEGMVMESKEGFAKMVEDQRKKAAQLVGEDGRLDRALFWQRALTEIESVGA</sequence>
<dbReference type="GO" id="GO:0071949">
    <property type="term" value="F:FAD binding"/>
    <property type="evidence" value="ECO:0007669"/>
    <property type="project" value="InterPro"/>
</dbReference>
<dbReference type="Gene3D" id="3.50.50.60">
    <property type="entry name" value="FAD/NAD(P)-binding domain"/>
    <property type="match status" value="1"/>
</dbReference>
<organism evidence="6 7">
    <name type="scientific">Ramalina farinacea</name>
    <dbReference type="NCBI Taxonomy" id="258253"/>
    <lineage>
        <taxon>Eukaryota</taxon>
        <taxon>Fungi</taxon>
        <taxon>Dikarya</taxon>
        <taxon>Ascomycota</taxon>
        <taxon>Pezizomycotina</taxon>
        <taxon>Lecanoromycetes</taxon>
        <taxon>OSLEUM clade</taxon>
        <taxon>Lecanoromycetidae</taxon>
        <taxon>Lecanorales</taxon>
        <taxon>Lecanorineae</taxon>
        <taxon>Ramalinaceae</taxon>
        <taxon>Ramalina</taxon>
    </lineage>
</organism>
<dbReference type="AlphaFoldDB" id="A0AA43TS38"/>
<name>A0AA43TS38_9LECA</name>
<protein>
    <recommendedName>
        <fullName evidence="5">FAD-binding domain-containing protein</fullName>
    </recommendedName>
</protein>
<feature type="domain" description="FAD-binding" evidence="5">
    <location>
        <begin position="93"/>
        <end position="277"/>
    </location>
</feature>
<dbReference type="Proteomes" id="UP001161017">
    <property type="component" value="Unassembled WGS sequence"/>
</dbReference>
<comment type="caution">
    <text evidence="6">The sequence shown here is derived from an EMBL/GenBank/DDBJ whole genome shotgun (WGS) entry which is preliminary data.</text>
</comment>